<evidence type="ECO:0000313" key="6">
    <source>
        <dbReference type="Proteomes" id="UP000289738"/>
    </source>
</evidence>
<feature type="domain" description="EGF-like calcium-binding" evidence="4">
    <location>
        <begin position="30"/>
        <end position="72"/>
    </location>
</feature>
<keyword evidence="2" id="KW-1133">Transmembrane helix</keyword>
<dbReference type="EMBL" id="SDMP01000009">
    <property type="protein sequence ID" value="RYR40867.1"/>
    <property type="molecule type" value="Genomic_DNA"/>
</dbReference>
<protein>
    <recommendedName>
        <fullName evidence="4">EGF-like calcium-binding domain-containing protein</fullName>
    </recommendedName>
</protein>
<evidence type="ECO:0000256" key="2">
    <source>
        <dbReference type="SAM" id="Phobius"/>
    </source>
</evidence>
<evidence type="ECO:0000259" key="4">
    <source>
        <dbReference type="SMART" id="SM00179"/>
    </source>
</evidence>
<keyword evidence="1" id="KW-1015">Disulfide bond</keyword>
<name>A0A445BQB8_ARAHY</name>
<proteinExistence type="predicted"/>
<feature type="chain" id="PRO_5019101276" description="EGF-like calcium-binding domain-containing protein" evidence="3">
    <location>
        <begin position="30"/>
        <end position="126"/>
    </location>
</feature>
<keyword evidence="6" id="KW-1185">Reference proteome</keyword>
<gene>
    <name evidence="5" type="ORF">Ahy_A09g046612</name>
</gene>
<keyword evidence="2" id="KW-0812">Transmembrane</keyword>
<evidence type="ECO:0000256" key="1">
    <source>
        <dbReference type="ARBA" id="ARBA00023157"/>
    </source>
</evidence>
<keyword evidence="2" id="KW-0472">Membrane</keyword>
<dbReference type="GO" id="GO:0005509">
    <property type="term" value="F:calcium ion binding"/>
    <property type="evidence" value="ECO:0007669"/>
    <property type="project" value="InterPro"/>
</dbReference>
<keyword evidence="3" id="KW-0732">Signal</keyword>
<dbReference type="InterPro" id="IPR001881">
    <property type="entry name" value="EGF-like_Ca-bd_dom"/>
</dbReference>
<reference evidence="5 6" key="1">
    <citation type="submission" date="2019-01" db="EMBL/GenBank/DDBJ databases">
        <title>Sequencing of cultivated peanut Arachis hypogaea provides insights into genome evolution and oil improvement.</title>
        <authorList>
            <person name="Chen X."/>
        </authorList>
    </citation>
    <scope>NUCLEOTIDE SEQUENCE [LARGE SCALE GENOMIC DNA]</scope>
    <source>
        <strain evidence="6">cv. Fuhuasheng</strain>
        <tissue evidence="5">Leaves</tissue>
    </source>
</reference>
<dbReference type="AlphaFoldDB" id="A0A445BQB8"/>
<accession>A0A445BQB8</accession>
<dbReference type="CDD" id="cd00054">
    <property type="entry name" value="EGF_CA"/>
    <property type="match status" value="1"/>
</dbReference>
<evidence type="ECO:0000313" key="5">
    <source>
        <dbReference type="EMBL" id="RYR40867.1"/>
    </source>
</evidence>
<organism evidence="5 6">
    <name type="scientific">Arachis hypogaea</name>
    <name type="common">Peanut</name>
    <dbReference type="NCBI Taxonomy" id="3818"/>
    <lineage>
        <taxon>Eukaryota</taxon>
        <taxon>Viridiplantae</taxon>
        <taxon>Streptophyta</taxon>
        <taxon>Embryophyta</taxon>
        <taxon>Tracheophyta</taxon>
        <taxon>Spermatophyta</taxon>
        <taxon>Magnoliopsida</taxon>
        <taxon>eudicotyledons</taxon>
        <taxon>Gunneridae</taxon>
        <taxon>Pentapetalae</taxon>
        <taxon>rosids</taxon>
        <taxon>fabids</taxon>
        <taxon>Fabales</taxon>
        <taxon>Fabaceae</taxon>
        <taxon>Papilionoideae</taxon>
        <taxon>50 kb inversion clade</taxon>
        <taxon>dalbergioids sensu lato</taxon>
        <taxon>Dalbergieae</taxon>
        <taxon>Pterocarpus clade</taxon>
        <taxon>Arachis</taxon>
    </lineage>
</organism>
<feature type="signal peptide" evidence="3">
    <location>
        <begin position="1"/>
        <end position="29"/>
    </location>
</feature>
<dbReference type="SMART" id="SM00179">
    <property type="entry name" value="EGF_CA"/>
    <property type="match status" value="1"/>
</dbReference>
<comment type="caution">
    <text evidence="5">The sequence shown here is derived from an EMBL/GenBank/DDBJ whole genome shotgun (WGS) entry which is preliminary data.</text>
</comment>
<dbReference type="Gene3D" id="2.10.25.10">
    <property type="entry name" value="Laminin"/>
    <property type="match status" value="1"/>
</dbReference>
<feature type="transmembrane region" description="Helical" evidence="2">
    <location>
        <begin position="74"/>
        <end position="94"/>
    </location>
</feature>
<dbReference type="Proteomes" id="UP000289738">
    <property type="component" value="Chromosome A09"/>
</dbReference>
<sequence>MGTFKCRVFSVVPFYLFLLTFFTCNHSSASEDECKTAFCGMGTCHETWAGFECDCKHGWSKIQLGPFSSPCVPLTANVMYLFHFFLQLLLLLLINRFKSYLMHGAFKTDLLVVFIVERERVRKKGY</sequence>
<evidence type="ECO:0000256" key="3">
    <source>
        <dbReference type="SAM" id="SignalP"/>
    </source>
</evidence>